<dbReference type="GO" id="GO:0043161">
    <property type="term" value="P:proteasome-mediated ubiquitin-dependent protein catabolic process"/>
    <property type="evidence" value="ECO:0007669"/>
    <property type="project" value="TreeGrafter"/>
</dbReference>
<feature type="domain" description="MPN" evidence="4">
    <location>
        <begin position="7"/>
        <end position="141"/>
    </location>
</feature>
<gene>
    <name evidence="5" type="ORF">O9G_001247</name>
    <name evidence="6" type="ORF">ROZALSC1DRAFT_27596</name>
</gene>
<dbReference type="InterPro" id="IPR000555">
    <property type="entry name" value="JAMM/MPN+_dom"/>
</dbReference>
<dbReference type="Proteomes" id="UP000281549">
    <property type="component" value="Unassembled WGS sequence"/>
</dbReference>
<dbReference type="InterPro" id="IPR024969">
    <property type="entry name" value="EIF3F/CSN6-like_C"/>
</dbReference>
<dbReference type="AlphaFoldDB" id="A0A075AT96"/>
<evidence type="ECO:0000313" key="7">
    <source>
        <dbReference type="Proteomes" id="UP000030755"/>
    </source>
</evidence>
<evidence type="ECO:0000313" key="5">
    <source>
        <dbReference type="EMBL" id="EPZ33496.1"/>
    </source>
</evidence>
<evidence type="ECO:0000313" key="6">
    <source>
        <dbReference type="EMBL" id="RKP20963.1"/>
    </source>
</evidence>
<comment type="function">
    <text evidence="1">Acts as a regulatory subunit of the 26S proteasome which is involved in the ATP-dependent degradation of ubiquitinated proteins.</text>
</comment>
<evidence type="ECO:0000313" key="8">
    <source>
        <dbReference type="Proteomes" id="UP000281549"/>
    </source>
</evidence>
<dbReference type="HOGENOM" id="CLU_027018_3_0_1"/>
<dbReference type="PANTHER" id="PTHR10540:SF7">
    <property type="entry name" value="26S PROTEASOME NON-ATPASE REGULATORY SUBUNIT 7"/>
    <property type="match status" value="1"/>
</dbReference>
<dbReference type="CDD" id="cd08062">
    <property type="entry name" value="MPN_RPN7_8"/>
    <property type="match status" value="1"/>
</dbReference>
<reference evidence="8" key="2">
    <citation type="journal article" date="2018" name="Nat. Microbiol.">
        <title>Leveraging single-cell genomics to expand the fungal tree of life.</title>
        <authorList>
            <person name="Ahrendt S.R."/>
            <person name="Quandt C.A."/>
            <person name="Ciobanu D."/>
            <person name="Clum A."/>
            <person name="Salamov A."/>
            <person name="Andreopoulos B."/>
            <person name="Cheng J.F."/>
            <person name="Woyke T."/>
            <person name="Pelin A."/>
            <person name="Henrissat B."/>
            <person name="Reynolds N.K."/>
            <person name="Benny G.L."/>
            <person name="Smith M.E."/>
            <person name="James T.Y."/>
            <person name="Grigoriev I.V."/>
        </authorList>
    </citation>
    <scope>NUCLEOTIDE SEQUENCE [LARGE SCALE GENOMIC DNA]</scope>
    <source>
        <strain evidence="8">CSF55</strain>
    </source>
</reference>
<proteinExistence type="inferred from homology"/>
<comment type="similarity">
    <text evidence="2">Belongs to the peptidase M67A family.</text>
</comment>
<dbReference type="Proteomes" id="UP000030755">
    <property type="component" value="Unassembled WGS sequence"/>
</dbReference>
<keyword evidence="3" id="KW-0647">Proteasome</keyword>
<dbReference type="GO" id="GO:0008237">
    <property type="term" value="F:metallopeptidase activity"/>
    <property type="evidence" value="ECO:0007669"/>
    <property type="project" value="InterPro"/>
</dbReference>
<dbReference type="OMA" id="HAMSIKT"/>
<protein>
    <submittedName>
        <fullName evidence="6">Mov34-domain-containing protein</fullName>
    </submittedName>
    <submittedName>
        <fullName evidence="5">Rpn11/EIF3F domain-containing protein</fullName>
    </submittedName>
</protein>
<reference evidence="6" key="3">
    <citation type="submission" date="2018-08" db="EMBL/GenBank/DDBJ databases">
        <title>Leveraging single-cell genomics to expand the Fungal Tree of Life.</title>
        <authorList>
            <consortium name="DOE Joint Genome Institute"/>
            <person name="Ahrendt S.R."/>
            <person name="Quandt C.A."/>
            <person name="Ciobanu D."/>
            <person name="Clum A."/>
            <person name="Salamov A."/>
            <person name="Andreopoulos B."/>
            <person name="Cheng J.-F."/>
            <person name="Woyke T."/>
            <person name="Pelin A."/>
            <person name="Henrissat B."/>
            <person name="Reynolds N."/>
            <person name="Benny G.L."/>
            <person name="Smith M.E."/>
            <person name="James T.Y."/>
            <person name="Grigoriev I.V."/>
        </authorList>
    </citation>
    <scope>NUCLEOTIDE SEQUENCE</scope>
    <source>
        <strain evidence="6">CSF55</strain>
    </source>
</reference>
<dbReference type="FunFam" id="3.40.140.10:FF:000013">
    <property type="entry name" value="26S proteasome non-ATPase regulatory subunit 7"/>
    <property type="match status" value="1"/>
</dbReference>
<dbReference type="Pfam" id="PF01398">
    <property type="entry name" value="JAB"/>
    <property type="match status" value="1"/>
</dbReference>
<dbReference type="EMBL" id="KE561054">
    <property type="protein sequence ID" value="EPZ33496.1"/>
    <property type="molecule type" value="Genomic_DNA"/>
</dbReference>
<sequence>MTVPDSVIVHPLVLLSAVDHYNRVAQNTKKRVVGALLGQWQGGAVHITNSYALPFEEDEKDPSVWFIDHNFHENMYSLCKKVNAKEKPVGWYHSGPKLRSADLKINELFKKYTQDPILVVIDVKMQSEGLPIDSYVAVDEISDDGTSTIKTFAHISSFVDAEEAEEIGVEHLLRDIKDLAVGSLSSRVTEQVNSLKGLVTQMQDIERYLEKVLNGQLSVNHPILYNLQKVFNLMPNTQSHDLAKAITTTVNDQYAVTYIASMVRSITALHDLINNKITNKEDETKRDEVVEKKTEMVA</sequence>
<dbReference type="GO" id="GO:0048731">
    <property type="term" value="P:system development"/>
    <property type="evidence" value="ECO:0007669"/>
    <property type="project" value="UniProtKB-ARBA"/>
</dbReference>
<dbReference type="SMART" id="SM00232">
    <property type="entry name" value="JAB_MPN"/>
    <property type="match status" value="1"/>
</dbReference>
<dbReference type="Pfam" id="PF13012">
    <property type="entry name" value="MitMem_reg"/>
    <property type="match status" value="1"/>
</dbReference>
<dbReference type="STRING" id="988480.A0A075AT96"/>
<dbReference type="InterPro" id="IPR037518">
    <property type="entry name" value="MPN"/>
</dbReference>
<keyword evidence="7" id="KW-1185">Reference proteome</keyword>
<accession>A0A075AT96</accession>
<dbReference type="PANTHER" id="PTHR10540">
    <property type="entry name" value="EUKARYOTIC TRANSLATION INITIATION FACTOR 3 SUBUNIT F-RELATED"/>
    <property type="match status" value="1"/>
</dbReference>
<evidence type="ECO:0000256" key="3">
    <source>
        <dbReference type="ARBA" id="ARBA00022942"/>
    </source>
</evidence>
<evidence type="ECO:0000256" key="1">
    <source>
        <dbReference type="ARBA" id="ARBA00002187"/>
    </source>
</evidence>
<name>A0A075AT96_ROZAC</name>
<dbReference type="GO" id="GO:0005838">
    <property type="term" value="C:proteasome regulatory particle"/>
    <property type="evidence" value="ECO:0007669"/>
    <property type="project" value="InterPro"/>
</dbReference>
<dbReference type="OrthoDB" id="10256771at2759"/>
<organism evidence="5 7">
    <name type="scientific">Rozella allomycis (strain CSF55)</name>
    <dbReference type="NCBI Taxonomy" id="988480"/>
    <lineage>
        <taxon>Eukaryota</taxon>
        <taxon>Fungi</taxon>
        <taxon>Fungi incertae sedis</taxon>
        <taxon>Cryptomycota</taxon>
        <taxon>Cryptomycota incertae sedis</taxon>
        <taxon>Rozella</taxon>
    </lineage>
</organism>
<evidence type="ECO:0000259" key="4">
    <source>
        <dbReference type="PROSITE" id="PS50249"/>
    </source>
</evidence>
<dbReference type="EMBL" id="ML005003">
    <property type="protein sequence ID" value="RKP20963.1"/>
    <property type="molecule type" value="Genomic_DNA"/>
</dbReference>
<dbReference type="PROSITE" id="PS50249">
    <property type="entry name" value="MPN"/>
    <property type="match status" value="1"/>
</dbReference>
<evidence type="ECO:0000256" key="2">
    <source>
        <dbReference type="ARBA" id="ARBA00008568"/>
    </source>
</evidence>
<reference evidence="5 7" key="1">
    <citation type="journal article" date="2013" name="Curr. Biol.">
        <title>Shared signatures of parasitism and phylogenomics unite Cryptomycota and microsporidia.</title>
        <authorList>
            <person name="James T.Y."/>
            <person name="Pelin A."/>
            <person name="Bonen L."/>
            <person name="Ahrendt S."/>
            <person name="Sain D."/>
            <person name="Corradi N."/>
            <person name="Stajich J.E."/>
        </authorList>
    </citation>
    <scope>NUCLEOTIDE SEQUENCE [LARGE SCALE GENOMIC DNA]</scope>
    <source>
        <strain evidence="5 7">CSF55</strain>
        <strain evidence="5 7">CSF55</strain>
    </source>
</reference>
<dbReference type="Gene3D" id="3.40.140.10">
    <property type="entry name" value="Cytidine Deaminase, domain 2"/>
    <property type="match status" value="1"/>
</dbReference>
<dbReference type="InterPro" id="IPR033858">
    <property type="entry name" value="MPN_RPN7_8"/>
</dbReference>